<dbReference type="InterPro" id="IPR006626">
    <property type="entry name" value="PbH1"/>
</dbReference>
<protein>
    <recommendedName>
        <fullName evidence="4">Right-handed parallel beta-helix repeat-containing protein</fullName>
    </recommendedName>
</protein>
<dbReference type="InterPro" id="IPR012334">
    <property type="entry name" value="Pectin_lyas_fold"/>
</dbReference>
<sequence length="614" mass="63505">MVVAVAITLTAGCGDDGDDNNSNNTVNNGADAGNNDGGTNDGGTNDGGTNTNDCTTYEELAEDVETAVTLDGCYDVTSSVTVSAEGHLTILPGSVLRFAEDTGLNVRGKMTAEGTADSGILFTGSESTAGWWRGIRFGDTTSSDNKLVYVTIDGAGSDNPFSDVEPSNLGLGYWNGETKITLTNSTIRNSAAWGVYARDNSNFTAFENNTITGNANGAVMAGAHVIGDLDDASDYSGNTNDIIEIPGGDLTEAATWKAVNVPYFISDNLKVTGDGADLVVEPGATFQFEEQVGLEVVSDATLNAVGTADAPITFEGSEDSAGWWRGIRYANTTSSSNELTHVVIDGGGSDNSFNDVEASNLGMGYWNGETRVTLKNSTIRNSGAWGVYARDNTNFTAFENNTITGNTNGAMMAGAHVIGDLDDVSDYSGNTEDIIEIPGGDLTEAATWKGVNVPYFISDNLKVTGDGADLVVEPGATFQFDERVGLEVVSDATLNAVGTADNPITFEGSESTAGWWRGIRFANTTSSSNELTHVVVDGGGSDNSFDDVEASNVGLGYWNGATSISITNTELTNSGGVALFVRDNASLTECSGLNISASDIGGGGAAAAVTACGL</sequence>
<dbReference type="Gene3D" id="2.160.20.10">
    <property type="entry name" value="Single-stranded right-handed beta-helix, Pectin lyase-like"/>
    <property type="match status" value="1"/>
</dbReference>
<organism evidence="2 3">
    <name type="scientific">Persicimonas caeni</name>
    <dbReference type="NCBI Taxonomy" id="2292766"/>
    <lineage>
        <taxon>Bacteria</taxon>
        <taxon>Deltaproteobacteria</taxon>
        <taxon>Bradymonadales</taxon>
        <taxon>Bradymonadaceae</taxon>
        <taxon>Persicimonas</taxon>
    </lineage>
</organism>
<accession>A0A5B8YA63</accession>
<dbReference type="AlphaFoldDB" id="A0A4Y6PYN9"/>
<feature type="compositionally biased region" description="Gly residues" evidence="1">
    <location>
        <begin position="35"/>
        <end position="46"/>
    </location>
</feature>
<evidence type="ECO:0000313" key="2">
    <source>
        <dbReference type="EMBL" id="QDG53373.1"/>
    </source>
</evidence>
<dbReference type="InterPro" id="IPR011050">
    <property type="entry name" value="Pectin_lyase_fold/virulence"/>
</dbReference>
<gene>
    <name evidence="2" type="ORF">FIV42_22275</name>
</gene>
<dbReference type="SMART" id="SM00710">
    <property type="entry name" value="PbH1"/>
    <property type="match status" value="7"/>
</dbReference>
<proteinExistence type="predicted"/>
<accession>A0A4Y6PYN9</accession>
<evidence type="ECO:0000256" key="1">
    <source>
        <dbReference type="SAM" id="MobiDB-lite"/>
    </source>
</evidence>
<keyword evidence="3" id="KW-1185">Reference proteome</keyword>
<feature type="region of interest" description="Disordered" evidence="1">
    <location>
        <begin position="14"/>
        <end position="53"/>
    </location>
</feature>
<name>A0A4Y6PYN9_PERCE</name>
<feature type="compositionally biased region" description="Low complexity" evidence="1">
    <location>
        <begin position="20"/>
        <end position="34"/>
    </location>
</feature>
<evidence type="ECO:0000313" key="3">
    <source>
        <dbReference type="Proteomes" id="UP000315995"/>
    </source>
</evidence>
<reference evidence="2 3" key="1">
    <citation type="submission" date="2019-06" db="EMBL/GenBank/DDBJ databases">
        <title>Persicimonas caeni gen. nov., sp. nov., a predatory bacterium isolated from solar saltern.</title>
        <authorList>
            <person name="Wang S."/>
        </authorList>
    </citation>
    <scope>NUCLEOTIDE SEQUENCE [LARGE SCALE GENOMIC DNA]</scope>
    <source>
        <strain evidence="2 3">YN101</strain>
    </source>
</reference>
<dbReference type="RefSeq" id="WP_141199830.1">
    <property type="nucleotide sequence ID" value="NZ_CP041186.1"/>
</dbReference>
<dbReference type="OrthoDB" id="5401272at2"/>
<dbReference type="SUPFAM" id="SSF51126">
    <property type="entry name" value="Pectin lyase-like"/>
    <property type="match status" value="2"/>
</dbReference>
<dbReference type="Proteomes" id="UP000315995">
    <property type="component" value="Chromosome"/>
</dbReference>
<dbReference type="EMBL" id="CP041186">
    <property type="protein sequence ID" value="QDG53373.1"/>
    <property type="molecule type" value="Genomic_DNA"/>
</dbReference>
<evidence type="ECO:0008006" key="4">
    <source>
        <dbReference type="Google" id="ProtNLM"/>
    </source>
</evidence>